<comment type="similarity">
    <text evidence="2">Belongs to the GerABKC lipoprotein family.</text>
</comment>
<comment type="caution">
    <text evidence="10">The sequence shown here is derived from an EMBL/GenBank/DDBJ whole genome shotgun (WGS) entry which is preliminary data.</text>
</comment>
<dbReference type="InterPro" id="IPR046953">
    <property type="entry name" value="Spore_GerAC-like_C"/>
</dbReference>
<evidence type="ECO:0000256" key="2">
    <source>
        <dbReference type="ARBA" id="ARBA00007886"/>
    </source>
</evidence>
<evidence type="ECO:0008006" key="12">
    <source>
        <dbReference type="Google" id="ProtNLM"/>
    </source>
</evidence>
<protein>
    <recommendedName>
        <fullName evidence="12">Ger(X)C family spore germination protein</fullName>
    </recommendedName>
</protein>
<dbReference type="InterPro" id="IPR057336">
    <property type="entry name" value="GerAC_N"/>
</dbReference>
<comment type="subcellular location">
    <subcellularLocation>
        <location evidence="1">Membrane</location>
        <topology evidence="1">Lipid-anchor</topology>
    </subcellularLocation>
</comment>
<accession>A0A6L8UYH0</accession>
<name>A0A6L8UYH0_9BACL</name>
<evidence type="ECO:0000256" key="5">
    <source>
        <dbReference type="ARBA" id="ARBA00023136"/>
    </source>
</evidence>
<evidence type="ECO:0000256" key="6">
    <source>
        <dbReference type="ARBA" id="ARBA00023139"/>
    </source>
</evidence>
<proteinExistence type="inferred from homology"/>
<evidence type="ECO:0000259" key="8">
    <source>
        <dbReference type="Pfam" id="PF05504"/>
    </source>
</evidence>
<keyword evidence="11" id="KW-1185">Reference proteome</keyword>
<evidence type="ECO:0000256" key="7">
    <source>
        <dbReference type="ARBA" id="ARBA00023288"/>
    </source>
</evidence>
<evidence type="ECO:0000313" key="11">
    <source>
        <dbReference type="Proteomes" id="UP000481087"/>
    </source>
</evidence>
<evidence type="ECO:0000256" key="1">
    <source>
        <dbReference type="ARBA" id="ARBA00004635"/>
    </source>
</evidence>
<dbReference type="GO" id="GO:0009847">
    <property type="term" value="P:spore germination"/>
    <property type="evidence" value="ECO:0007669"/>
    <property type="project" value="InterPro"/>
</dbReference>
<keyword evidence="6" id="KW-0564">Palmitate</keyword>
<dbReference type="Gene3D" id="3.30.300.210">
    <property type="entry name" value="Nutrient germinant receptor protein C, domain 3"/>
    <property type="match status" value="1"/>
</dbReference>
<dbReference type="InterPro" id="IPR038501">
    <property type="entry name" value="Spore_GerAC_C_sf"/>
</dbReference>
<evidence type="ECO:0000256" key="4">
    <source>
        <dbReference type="ARBA" id="ARBA00022729"/>
    </source>
</evidence>
<dbReference type="InterPro" id="IPR008844">
    <property type="entry name" value="Spore_GerAC-like"/>
</dbReference>
<evidence type="ECO:0000313" key="10">
    <source>
        <dbReference type="EMBL" id="MZQ83268.1"/>
    </source>
</evidence>
<evidence type="ECO:0000256" key="3">
    <source>
        <dbReference type="ARBA" id="ARBA00022544"/>
    </source>
</evidence>
<keyword evidence="7" id="KW-0449">Lipoprotein</keyword>
<dbReference type="PANTHER" id="PTHR35789:SF1">
    <property type="entry name" value="SPORE GERMINATION PROTEIN B3"/>
    <property type="match status" value="1"/>
</dbReference>
<dbReference type="Pfam" id="PF25198">
    <property type="entry name" value="Spore_GerAC_N"/>
    <property type="match status" value="1"/>
</dbReference>
<keyword evidence="3" id="KW-0309">Germination</keyword>
<evidence type="ECO:0000259" key="9">
    <source>
        <dbReference type="Pfam" id="PF25198"/>
    </source>
</evidence>
<dbReference type="Proteomes" id="UP000481087">
    <property type="component" value="Unassembled WGS sequence"/>
</dbReference>
<dbReference type="Pfam" id="PF05504">
    <property type="entry name" value="Spore_GerAC"/>
    <property type="match status" value="1"/>
</dbReference>
<reference evidence="10 11" key="1">
    <citation type="submission" date="2019-12" db="EMBL/GenBank/DDBJ databases">
        <title>Paenibacillus sp. nov. sp. isolated from soil.</title>
        <authorList>
            <person name="Kim J."/>
            <person name="Jeong S.E."/>
            <person name="Jung H.S."/>
            <person name="Jeon C.O."/>
        </authorList>
    </citation>
    <scope>NUCLEOTIDE SEQUENCE [LARGE SCALE GENOMIC DNA]</scope>
    <source>
        <strain evidence="10 11">5J-6</strain>
    </source>
</reference>
<dbReference type="GO" id="GO:0016020">
    <property type="term" value="C:membrane"/>
    <property type="evidence" value="ECO:0007669"/>
    <property type="project" value="UniProtKB-SubCell"/>
</dbReference>
<gene>
    <name evidence="10" type="ORF">GQF01_14225</name>
</gene>
<dbReference type="AlphaFoldDB" id="A0A6L8UYH0"/>
<keyword evidence="4" id="KW-0732">Signal</keyword>
<organism evidence="10 11">
    <name type="scientific">Paenibacillus silvestris</name>
    <dbReference type="NCBI Taxonomy" id="2606219"/>
    <lineage>
        <taxon>Bacteria</taxon>
        <taxon>Bacillati</taxon>
        <taxon>Bacillota</taxon>
        <taxon>Bacilli</taxon>
        <taxon>Bacillales</taxon>
        <taxon>Paenibacillaceae</taxon>
        <taxon>Paenibacillus</taxon>
    </lineage>
</organism>
<dbReference type="EMBL" id="WTUZ01000017">
    <property type="protein sequence ID" value="MZQ83268.1"/>
    <property type="molecule type" value="Genomic_DNA"/>
</dbReference>
<feature type="domain" description="Spore germination GerAC-like C-terminal" evidence="8">
    <location>
        <begin position="200"/>
        <end position="341"/>
    </location>
</feature>
<dbReference type="PANTHER" id="PTHR35789">
    <property type="entry name" value="SPORE GERMINATION PROTEIN B3"/>
    <property type="match status" value="1"/>
</dbReference>
<sequence length="352" mass="40543">MKEINHLALVDMIGIDRDDRGEFYAYFQVLNPTSLAARNSGPTKAAVYTYKFEALNPGLITERTIGRMSRKLYTSHLQCYISTEREARHGLMELSNFLDNFPDRRTNVYFAITDESLSRVTNSVTLLDRIPGRSIRRILDLQAKSWDMGVYPIRIKDIILNIPFSRPNIIPIVRYFGKQPAARSERLENISAGEDIFGVTGGAVFLHAKMVGKLDNEMSKLFYALNGFSRRSNEVITLHGESVNLEMNNIRIDRKWKSSNTMVIRIYTELGITYNNQKRKLTLKNINEISTAFNEYYKETGDNFVQYSQDHHWDLLGIGDTRRGYGKWEDITVDFEVHSKVITKGNLITPYE</sequence>
<feature type="domain" description="Spore germination protein N-terminal" evidence="9">
    <location>
        <begin position="2"/>
        <end position="164"/>
    </location>
</feature>
<dbReference type="RefSeq" id="WP_161407489.1">
    <property type="nucleotide sequence ID" value="NZ_WTUZ01000017.1"/>
</dbReference>
<keyword evidence="5" id="KW-0472">Membrane</keyword>